<dbReference type="Proteomes" id="UP000290289">
    <property type="component" value="Chromosome 16"/>
</dbReference>
<protein>
    <submittedName>
        <fullName evidence="1">Uncharacterized protein</fullName>
    </submittedName>
</protein>
<keyword evidence="2" id="KW-1185">Reference proteome</keyword>
<gene>
    <name evidence="1" type="ORF">DVH24_015488</name>
</gene>
<reference evidence="1 2" key="1">
    <citation type="submission" date="2018-10" db="EMBL/GenBank/DDBJ databases">
        <title>A high-quality apple genome assembly.</title>
        <authorList>
            <person name="Hu J."/>
        </authorList>
    </citation>
    <scope>NUCLEOTIDE SEQUENCE [LARGE SCALE GENOMIC DNA]</scope>
    <source>
        <strain evidence="2">cv. HFTH1</strain>
        <tissue evidence="1">Young leaf</tissue>
    </source>
</reference>
<name>A0A498HHB4_MALDO</name>
<accession>A0A498HHB4</accession>
<evidence type="ECO:0000313" key="1">
    <source>
        <dbReference type="EMBL" id="RXH70866.1"/>
    </source>
</evidence>
<evidence type="ECO:0000313" key="2">
    <source>
        <dbReference type="Proteomes" id="UP000290289"/>
    </source>
</evidence>
<comment type="caution">
    <text evidence="1">The sequence shown here is derived from an EMBL/GenBank/DDBJ whole genome shotgun (WGS) entry which is preliminary data.</text>
</comment>
<dbReference type="AlphaFoldDB" id="A0A498HHB4"/>
<organism evidence="1 2">
    <name type="scientific">Malus domestica</name>
    <name type="common">Apple</name>
    <name type="synonym">Pyrus malus</name>
    <dbReference type="NCBI Taxonomy" id="3750"/>
    <lineage>
        <taxon>Eukaryota</taxon>
        <taxon>Viridiplantae</taxon>
        <taxon>Streptophyta</taxon>
        <taxon>Embryophyta</taxon>
        <taxon>Tracheophyta</taxon>
        <taxon>Spermatophyta</taxon>
        <taxon>Magnoliopsida</taxon>
        <taxon>eudicotyledons</taxon>
        <taxon>Gunneridae</taxon>
        <taxon>Pentapetalae</taxon>
        <taxon>rosids</taxon>
        <taxon>fabids</taxon>
        <taxon>Rosales</taxon>
        <taxon>Rosaceae</taxon>
        <taxon>Amygdaloideae</taxon>
        <taxon>Maleae</taxon>
        <taxon>Malus</taxon>
    </lineage>
</organism>
<proteinExistence type="predicted"/>
<dbReference type="EMBL" id="RDQH01000342">
    <property type="protein sequence ID" value="RXH70866.1"/>
    <property type="molecule type" value="Genomic_DNA"/>
</dbReference>
<sequence length="97" mass="10950">MHQKFNDAQLAGFRASCFGHLKSVDRLALTGQLVQELLLYRVANQGVKDLEGLTHQGKGRKGKGQVKIVPTKGSQKVFVTCVKLEKDFFKDFKKMRK</sequence>